<dbReference type="SUPFAM" id="SSF88946">
    <property type="entry name" value="Sigma2 domain of RNA polymerase sigma factors"/>
    <property type="match status" value="1"/>
</dbReference>
<dbReference type="NCBIfam" id="TIGR02985">
    <property type="entry name" value="Sig70_bacteroi1"/>
    <property type="match status" value="1"/>
</dbReference>
<evidence type="ECO:0000259" key="6">
    <source>
        <dbReference type="Pfam" id="PF08281"/>
    </source>
</evidence>
<dbReference type="Pfam" id="PF08281">
    <property type="entry name" value="Sigma70_r4_2"/>
    <property type="match status" value="1"/>
</dbReference>
<accession>A0ABZ2ZEF2</accession>
<dbReference type="InterPro" id="IPR013325">
    <property type="entry name" value="RNA_pol_sigma_r2"/>
</dbReference>
<dbReference type="EMBL" id="CP150096">
    <property type="protein sequence ID" value="WZN49106.1"/>
    <property type="molecule type" value="Genomic_DNA"/>
</dbReference>
<dbReference type="Gene3D" id="1.10.1740.10">
    <property type="match status" value="1"/>
</dbReference>
<dbReference type="PANTHER" id="PTHR43133:SF46">
    <property type="entry name" value="RNA POLYMERASE SIGMA-70 FACTOR ECF SUBFAMILY"/>
    <property type="match status" value="1"/>
</dbReference>
<dbReference type="InterPro" id="IPR039425">
    <property type="entry name" value="RNA_pol_sigma-70-like"/>
</dbReference>
<keyword evidence="8" id="KW-1185">Reference proteome</keyword>
<keyword evidence="2" id="KW-0805">Transcription regulation</keyword>
<protein>
    <submittedName>
        <fullName evidence="7">RNA polymerase sigma-70 factor</fullName>
    </submittedName>
</protein>
<evidence type="ECO:0000256" key="4">
    <source>
        <dbReference type="ARBA" id="ARBA00023163"/>
    </source>
</evidence>
<evidence type="ECO:0000256" key="2">
    <source>
        <dbReference type="ARBA" id="ARBA00023015"/>
    </source>
</evidence>
<dbReference type="InterPro" id="IPR013249">
    <property type="entry name" value="RNA_pol_sigma70_r4_t2"/>
</dbReference>
<dbReference type="SUPFAM" id="SSF88659">
    <property type="entry name" value="Sigma3 and sigma4 domains of RNA polymerase sigma factors"/>
    <property type="match status" value="1"/>
</dbReference>
<dbReference type="InterPro" id="IPR014284">
    <property type="entry name" value="RNA_pol_sigma-70_dom"/>
</dbReference>
<keyword evidence="4" id="KW-0804">Transcription</keyword>
<feature type="domain" description="RNA polymerase sigma-70 region 2" evidence="5">
    <location>
        <begin position="20"/>
        <end position="86"/>
    </location>
</feature>
<dbReference type="Gene3D" id="1.10.10.10">
    <property type="entry name" value="Winged helix-like DNA-binding domain superfamily/Winged helix DNA-binding domain"/>
    <property type="match status" value="1"/>
</dbReference>
<evidence type="ECO:0000313" key="7">
    <source>
        <dbReference type="EMBL" id="WZN49106.1"/>
    </source>
</evidence>
<dbReference type="InterPro" id="IPR036388">
    <property type="entry name" value="WH-like_DNA-bd_sf"/>
</dbReference>
<sequence length="190" mass="22217">MVHLLRRIQEEDDQAAFRELYLSLAPQLLKFAYLYIKSKFIAEEVVNDVFLRLWHRRQHLDEISDLKVYLYVGIRNGISNYFTRNKEWEHVDIDTVSDVALELAIDPEQQMISSELRTRIETAVAGLPPRCRVIFKLIREDGLKYREVAEILNLSVKTIENQVTIAIRKIGDEIYLRTGEGRPAERSSNI</sequence>
<dbReference type="NCBIfam" id="TIGR02937">
    <property type="entry name" value="sigma70-ECF"/>
    <property type="match status" value="1"/>
</dbReference>
<reference evidence="7 8" key="1">
    <citation type="submission" date="2024-03" db="EMBL/GenBank/DDBJ databases">
        <title>Chitinophaga caseinilytica sp. nov., a casein hydrolysing bacterium isolated from forest soil.</title>
        <authorList>
            <person name="Lee D.S."/>
            <person name="Han D.M."/>
            <person name="Baek J.H."/>
            <person name="Choi D.G."/>
            <person name="Jeon J.H."/>
            <person name="Jeon C.O."/>
        </authorList>
    </citation>
    <scope>NUCLEOTIDE SEQUENCE [LARGE SCALE GENOMIC DNA]</scope>
    <source>
        <strain evidence="7 8">KACC 19118</strain>
    </source>
</reference>
<evidence type="ECO:0000313" key="8">
    <source>
        <dbReference type="Proteomes" id="UP001449657"/>
    </source>
</evidence>
<gene>
    <name evidence="7" type="ORF">WJU22_13090</name>
</gene>
<feature type="domain" description="RNA polymerase sigma factor 70 region 4 type 2" evidence="6">
    <location>
        <begin position="119"/>
        <end position="169"/>
    </location>
</feature>
<dbReference type="RefSeq" id="WP_341843681.1">
    <property type="nucleotide sequence ID" value="NZ_CP149792.1"/>
</dbReference>
<comment type="similarity">
    <text evidence="1">Belongs to the sigma-70 factor family. ECF subfamily.</text>
</comment>
<evidence type="ECO:0000256" key="3">
    <source>
        <dbReference type="ARBA" id="ARBA00023082"/>
    </source>
</evidence>
<dbReference type="InterPro" id="IPR013324">
    <property type="entry name" value="RNA_pol_sigma_r3/r4-like"/>
</dbReference>
<dbReference type="PANTHER" id="PTHR43133">
    <property type="entry name" value="RNA POLYMERASE ECF-TYPE SIGMA FACTO"/>
    <property type="match status" value="1"/>
</dbReference>
<name>A0ABZ2ZEF2_9BACT</name>
<keyword evidence="3" id="KW-0731">Sigma factor</keyword>
<dbReference type="InterPro" id="IPR014327">
    <property type="entry name" value="RNA_pol_sigma70_bacteroid"/>
</dbReference>
<dbReference type="InterPro" id="IPR007627">
    <property type="entry name" value="RNA_pol_sigma70_r2"/>
</dbReference>
<proteinExistence type="inferred from homology"/>
<dbReference type="Proteomes" id="UP001449657">
    <property type="component" value="Chromosome"/>
</dbReference>
<dbReference type="Pfam" id="PF04542">
    <property type="entry name" value="Sigma70_r2"/>
    <property type="match status" value="1"/>
</dbReference>
<evidence type="ECO:0000256" key="1">
    <source>
        <dbReference type="ARBA" id="ARBA00010641"/>
    </source>
</evidence>
<organism evidence="7 8">
    <name type="scientific">Chitinophaga caseinilytica</name>
    <dbReference type="NCBI Taxonomy" id="2267521"/>
    <lineage>
        <taxon>Bacteria</taxon>
        <taxon>Pseudomonadati</taxon>
        <taxon>Bacteroidota</taxon>
        <taxon>Chitinophagia</taxon>
        <taxon>Chitinophagales</taxon>
        <taxon>Chitinophagaceae</taxon>
        <taxon>Chitinophaga</taxon>
    </lineage>
</organism>
<evidence type="ECO:0000259" key="5">
    <source>
        <dbReference type="Pfam" id="PF04542"/>
    </source>
</evidence>